<sequence>MEDARENSPREALPAPLHPLGAGHILDRDRPRQEVGNAFHP</sequence>
<organism evidence="2 3">
    <name type="scientific">Cystobacter fuscus (strain ATCC 25194 / DSM 2262 / NBRC 100088 / M29)</name>
    <dbReference type="NCBI Taxonomy" id="1242864"/>
    <lineage>
        <taxon>Bacteria</taxon>
        <taxon>Pseudomonadati</taxon>
        <taxon>Myxococcota</taxon>
        <taxon>Myxococcia</taxon>
        <taxon>Myxococcales</taxon>
        <taxon>Cystobacterineae</taxon>
        <taxon>Archangiaceae</taxon>
        <taxon>Cystobacter</taxon>
    </lineage>
</organism>
<dbReference type="AlphaFoldDB" id="S9PP82"/>
<proteinExistence type="predicted"/>
<feature type="region of interest" description="Disordered" evidence="1">
    <location>
        <begin position="1"/>
        <end position="41"/>
    </location>
</feature>
<dbReference type="EMBL" id="ANAH02000001">
    <property type="protein sequence ID" value="EPX64851.1"/>
    <property type="molecule type" value="Genomic_DNA"/>
</dbReference>
<evidence type="ECO:0000313" key="3">
    <source>
        <dbReference type="Proteomes" id="UP000011682"/>
    </source>
</evidence>
<evidence type="ECO:0000256" key="1">
    <source>
        <dbReference type="SAM" id="MobiDB-lite"/>
    </source>
</evidence>
<reference evidence="2" key="1">
    <citation type="submission" date="2013-05" db="EMBL/GenBank/DDBJ databases">
        <title>Genome assembly of Cystobacter fuscus DSM 2262.</title>
        <authorList>
            <person name="Sharma G."/>
            <person name="Khatri I."/>
            <person name="Kaur C."/>
            <person name="Mayilraj S."/>
            <person name="Subramanian S."/>
        </authorList>
    </citation>
    <scope>NUCLEOTIDE SEQUENCE [LARGE SCALE GENOMIC DNA]</scope>
    <source>
        <strain evidence="2">DSM 2262</strain>
    </source>
</reference>
<comment type="caution">
    <text evidence="2">The sequence shown here is derived from an EMBL/GenBank/DDBJ whole genome shotgun (WGS) entry which is preliminary data.</text>
</comment>
<name>S9PP82_CYSF2</name>
<evidence type="ECO:0000313" key="2">
    <source>
        <dbReference type="EMBL" id="EPX64851.1"/>
    </source>
</evidence>
<gene>
    <name evidence="2" type="ORF">D187_000273</name>
</gene>
<protein>
    <submittedName>
        <fullName evidence="2">Uncharacterized protein</fullName>
    </submittedName>
</protein>
<accession>S9PP82</accession>
<keyword evidence="3" id="KW-1185">Reference proteome</keyword>
<dbReference type="Proteomes" id="UP000011682">
    <property type="component" value="Unassembled WGS sequence"/>
</dbReference>